<dbReference type="InterPro" id="IPR001789">
    <property type="entry name" value="Sig_transdc_resp-reg_receiver"/>
</dbReference>
<dbReference type="PROSITE" id="PS50110">
    <property type="entry name" value="RESPONSE_REGULATORY"/>
    <property type="match status" value="1"/>
</dbReference>
<feature type="domain" description="Response regulatory" evidence="14">
    <location>
        <begin position="13"/>
        <end position="127"/>
    </location>
</feature>
<keyword evidence="11" id="KW-0804">Transcription</keyword>
<comment type="caution">
    <text evidence="15">The sequence shown here is derived from an EMBL/GenBank/DDBJ whole genome shotgun (WGS) entry which is preliminary data.</text>
</comment>
<proteinExistence type="predicted"/>
<evidence type="ECO:0000256" key="3">
    <source>
        <dbReference type="ARBA" id="ARBA00015308"/>
    </source>
</evidence>
<dbReference type="SMART" id="SM00382">
    <property type="entry name" value="AAA"/>
    <property type="match status" value="1"/>
</dbReference>
<gene>
    <name evidence="15" type="ORF">FHS89_002246</name>
</gene>
<evidence type="ECO:0000256" key="1">
    <source>
        <dbReference type="ARBA" id="ARBA00002167"/>
    </source>
</evidence>
<dbReference type="InterPro" id="IPR025944">
    <property type="entry name" value="Sigma_54_int_dom_CS"/>
</dbReference>
<dbReference type="Gene3D" id="1.10.10.60">
    <property type="entry name" value="Homeodomain-like"/>
    <property type="match status" value="1"/>
</dbReference>
<dbReference type="PANTHER" id="PTHR32071">
    <property type="entry name" value="TRANSCRIPTIONAL REGULATORY PROTEIN"/>
    <property type="match status" value="1"/>
</dbReference>
<dbReference type="FunFam" id="3.40.50.2300:FF:000018">
    <property type="entry name" value="DNA-binding transcriptional regulator NtrC"/>
    <property type="match status" value="1"/>
</dbReference>
<evidence type="ECO:0000256" key="11">
    <source>
        <dbReference type="ARBA" id="ARBA00023163"/>
    </source>
</evidence>
<dbReference type="RefSeq" id="WP_184011615.1">
    <property type="nucleotide sequence ID" value="NZ_JACIJS010000006.1"/>
</dbReference>
<sequence>MVQHVSPPASGYRALVIDDDKEMRASLGVLLERSGWTVSVAASAQAALDRMEAFDPDVVLSDVRMPGMTGLDLLTALKGHDVAPPLVLISAHGDIPTAVKAMQDGAYSFLEKPFDPRRLLAAVLHAAENHRLLSATRALRDQLSSLSGLDRVMLGQSSGIAALREDVIDIAAQSGSVLVQGATGTGKELVARALHTLSPRREGPFVAVNCATIAPDRFDEQMFGVLDGVTGWVRRADGGTLFLDEISACPPSVQAKLLRVLETGEVTPLGSDTMIQTDVRIVAAANEGLAERVTAGTFREDLLYRLNTFEVHLPSLRDRGEDVILLFGHFVEQLSETYEITPPPLTAEDAAALLAHDWPGNVRELRHVAERRVLSARRGGGSVAAALRMTDTADDVPDNLRAAVAAFERTLIANAIKTHGGRMDAVAEALGIGRRTLNEKIVKLGLKKADLLE</sequence>
<dbReference type="CDD" id="cd00009">
    <property type="entry name" value="AAA"/>
    <property type="match status" value="1"/>
</dbReference>
<dbReference type="Pfam" id="PF00072">
    <property type="entry name" value="Response_reg"/>
    <property type="match status" value="1"/>
</dbReference>
<dbReference type="PANTHER" id="PTHR32071:SF57">
    <property type="entry name" value="C4-DICARBOXYLATE TRANSPORT TRANSCRIPTIONAL REGULATORY PROTEIN DCTD"/>
    <property type="match status" value="1"/>
</dbReference>
<dbReference type="PROSITE" id="PS00676">
    <property type="entry name" value="SIGMA54_INTERACT_2"/>
    <property type="match status" value="1"/>
</dbReference>
<dbReference type="GO" id="GO:0005524">
    <property type="term" value="F:ATP binding"/>
    <property type="evidence" value="ECO:0007669"/>
    <property type="project" value="UniProtKB-KW"/>
</dbReference>
<keyword evidence="16" id="KW-1185">Reference proteome</keyword>
<dbReference type="EMBL" id="JACIJS010000006">
    <property type="protein sequence ID" value="MBB5516220.1"/>
    <property type="molecule type" value="Genomic_DNA"/>
</dbReference>
<dbReference type="PROSITE" id="PS50045">
    <property type="entry name" value="SIGMA54_INTERACT_4"/>
    <property type="match status" value="1"/>
</dbReference>
<dbReference type="AlphaFoldDB" id="A0A840WYJ1"/>
<dbReference type="InterPro" id="IPR009057">
    <property type="entry name" value="Homeodomain-like_sf"/>
</dbReference>
<keyword evidence="9 15" id="KW-0238">DNA-binding</keyword>
<keyword evidence="10" id="KW-0010">Activator</keyword>
<reference evidence="15 16" key="1">
    <citation type="submission" date="2020-08" db="EMBL/GenBank/DDBJ databases">
        <title>Genomic Encyclopedia of Type Strains, Phase IV (KMG-IV): sequencing the most valuable type-strain genomes for metagenomic binning, comparative biology and taxonomic classification.</title>
        <authorList>
            <person name="Goeker M."/>
        </authorList>
    </citation>
    <scope>NUCLEOTIDE SEQUENCE [LARGE SCALE GENOMIC DNA]</scope>
    <source>
        <strain evidence="15 16">DSM 103377</strain>
    </source>
</reference>
<evidence type="ECO:0000259" key="14">
    <source>
        <dbReference type="PROSITE" id="PS50110"/>
    </source>
</evidence>
<evidence type="ECO:0000259" key="13">
    <source>
        <dbReference type="PROSITE" id="PS50045"/>
    </source>
</evidence>
<keyword evidence="7" id="KW-0902">Two-component regulatory system</keyword>
<dbReference type="Proteomes" id="UP000553766">
    <property type="component" value="Unassembled WGS sequence"/>
</dbReference>
<evidence type="ECO:0000256" key="4">
    <source>
        <dbReference type="ARBA" id="ARBA00022553"/>
    </source>
</evidence>
<dbReference type="InterPro" id="IPR003593">
    <property type="entry name" value="AAA+_ATPase"/>
</dbReference>
<evidence type="ECO:0000256" key="12">
    <source>
        <dbReference type="PROSITE-ProRule" id="PRU00169"/>
    </source>
</evidence>
<evidence type="ECO:0000256" key="5">
    <source>
        <dbReference type="ARBA" id="ARBA00022741"/>
    </source>
</evidence>
<name>A0A840WYJ1_9RHOB</name>
<organism evidence="15 16">
    <name type="scientific">Rubricella aquisinus</name>
    <dbReference type="NCBI Taxonomy" id="2028108"/>
    <lineage>
        <taxon>Bacteria</taxon>
        <taxon>Pseudomonadati</taxon>
        <taxon>Pseudomonadota</taxon>
        <taxon>Alphaproteobacteria</taxon>
        <taxon>Rhodobacterales</taxon>
        <taxon>Paracoccaceae</taxon>
        <taxon>Rubricella</taxon>
    </lineage>
</organism>
<dbReference type="InterPro" id="IPR025943">
    <property type="entry name" value="Sigma_54_int_dom_ATP-bd_2"/>
</dbReference>
<dbReference type="Gene3D" id="1.10.8.60">
    <property type="match status" value="1"/>
</dbReference>
<dbReference type="PROSITE" id="PS00688">
    <property type="entry name" value="SIGMA54_INTERACT_3"/>
    <property type="match status" value="1"/>
</dbReference>
<feature type="modified residue" description="4-aspartylphosphate" evidence="12">
    <location>
        <position position="62"/>
    </location>
</feature>
<keyword evidence="4 12" id="KW-0597">Phosphoprotein</keyword>
<dbReference type="Gene3D" id="3.40.50.2300">
    <property type="match status" value="1"/>
</dbReference>
<dbReference type="Pfam" id="PF25601">
    <property type="entry name" value="AAA_lid_14"/>
    <property type="match status" value="1"/>
</dbReference>
<evidence type="ECO:0000313" key="15">
    <source>
        <dbReference type="EMBL" id="MBB5516220.1"/>
    </source>
</evidence>
<evidence type="ECO:0000256" key="2">
    <source>
        <dbReference type="ARBA" id="ARBA00011135"/>
    </source>
</evidence>
<evidence type="ECO:0000256" key="9">
    <source>
        <dbReference type="ARBA" id="ARBA00023125"/>
    </source>
</evidence>
<dbReference type="InterPro" id="IPR011006">
    <property type="entry name" value="CheY-like_superfamily"/>
</dbReference>
<dbReference type="InterPro" id="IPR058031">
    <property type="entry name" value="AAA_lid_NorR"/>
</dbReference>
<evidence type="ECO:0000256" key="10">
    <source>
        <dbReference type="ARBA" id="ARBA00023159"/>
    </source>
</evidence>
<dbReference type="SUPFAM" id="SSF52172">
    <property type="entry name" value="CheY-like"/>
    <property type="match status" value="1"/>
</dbReference>
<comment type="function">
    <text evidence="1">Required for activation of most nif operons, which are directly involved in nitrogen fixation.</text>
</comment>
<dbReference type="GO" id="GO:0043565">
    <property type="term" value="F:sequence-specific DNA binding"/>
    <property type="evidence" value="ECO:0007669"/>
    <property type="project" value="InterPro"/>
</dbReference>
<dbReference type="Gene3D" id="3.40.50.300">
    <property type="entry name" value="P-loop containing nucleotide triphosphate hydrolases"/>
    <property type="match status" value="1"/>
</dbReference>
<accession>A0A840WYJ1</accession>
<dbReference type="InterPro" id="IPR002078">
    <property type="entry name" value="Sigma_54_int"/>
</dbReference>
<comment type="subunit">
    <text evidence="2">Interacts with sigma-54.</text>
</comment>
<dbReference type="InterPro" id="IPR027417">
    <property type="entry name" value="P-loop_NTPase"/>
</dbReference>
<evidence type="ECO:0000256" key="6">
    <source>
        <dbReference type="ARBA" id="ARBA00022840"/>
    </source>
</evidence>
<keyword evidence="6" id="KW-0067">ATP-binding</keyword>
<dbReference type="SMART" id="SM00448">
    <property type="entry name" value="REC"/>
    <property type="match status" value="1"/>
</dbReference>
<dbReference type="PRINTS" id="PR01590">
    <property type="entry name" value="HTHFIS"/>
</dbReference>
<evidence type="ECO:0000256" key="8">
    <source>
        <dbReference type="ARBA" id="ARBA00023015"/>
    </source>
</evidence>
<evidence type="ECO:0000256" key="7">
    <source>
        <dbReference type="ARBA" id="ARBA00023012"/>
    </source>
</evidence>
<dbReference type="GO" id="GO:0006355">
    <property type="term" value="P:regulation of DNA-templated transcription"/>
    <property type="evidence" value="ECO:0007669"/>
    <property type="project" value="InterPro"/>
</dbReference>
<dbReference type="SUPFAM" id="SSF52540">
    <property type="entry name" value="P-loop containing nucleoside triphosphate hydrolases"/>
    <property type="match status" value="1"/>
</dbReference>
<feature type="domain" description="Sigma-54 factor interaction" evidence="13">
    <location>
        <begin position="153"/>
        <end position="374"/>
    </location>
</feature>
<dbReference type="Pfam" id="PF00158">
    <property type="entry name" value="Sigma54_activat"/>
    <property type="match status" value="1"/>
</dbReference>
<keyword evidence="5" id="KW-0547">Nucleotide-binding</keyword>
<evidence type="ECO:0000313" key="16">
    <source>
        <dbReference type="Proteomes" id="UP000553766"/>
    </source>
</evidence>
<protein>
    <recommendedName>
        <fullName evidence="3">Nif-specific regulatory protein</fullName>
    </recommendedName>
</protein>
<dbReference type="InterPro" id="IPR002197">
    <property type="entry name" value="HTH_Fis"/>
</dbReference>
<dbReference type="FunFam" id="3.40.50.300:FF:000006">
    <property type="entry name" value="DNA-binding transcriptional regulator NtrC"/>
    <property type="match status" value="1"/>
</dbReference>
<dbReference type="SUPFAM" id="SSF46689">
    <property type="entry name" value="Homeodomain-like"/>
    <property type="match status" value="1"/>
</dbReference>
<dbReference type="Pfam" id="PF02954">
    <property type="entry name" value="HTH_8"/>
    <property type="match status" value="1"/>
</dbReference>
<dbReference type="GO" id="GO:0000160">
    <property type="term" value="P:phosphorelay signal transduction system"/>
    <property type="evidence" value="ECO:0007669"/>
    <property type="project" value="UniProtKB-KW"/>
</dbReference>
<keyword evidence="8" id="KW-0805">Transcription regulation</keyword>